<dbReference type="Gene3D" id="3.40.720.10">
    <property type="entry name" value="Alkaline Phosphatase, subunit A"/>
    <property type="match status" value="1"/>
</dbReference>
<dbReference type="Pfam" id="PF00884">
    <property type="entry name" value="Sulfatase"/>
    <property type="match status" value="2"/>
</dbReference>
<evidence type="ECO:0000256" key="5">
    <source>
        <dbReference type="SAM" id="MobiDB-lite"/>
    </source>
</evidence>
<sequence>MTRQPNIVWITTHDINPHLGAYAGVYPGAEYAVTPRLDRLAAEGVRFDQAFAAAPICAPSRSAIITGCFPTAIGTMHMRTKAAPPPEVRLLPEYFREAGYYVTNASFTDFQTPTPVSVFDDCSDGAHWRNRPDPDQPFFAAFQGLMTHESQIYLDDEAFAERTRHGADADRHEPDRAPLPPYYPDTETFRKSWARYNDLITEMDHWAGGILDQLGEDGVADNTIVVFWSDLGLGMPRGKRWINDSGLHEPLLVRWPGRIEPGTSTDALVHLMDLAPSMLAAAGIPVPEHMHAKAFLDEEGLVDGGNTYLYAGRDRMGELEDMSRSVPDQRFRYIRHFHPDRSPMQHCNYPDRLWTWSEMRRMGVDRGGPACEGRATKCPHPAPAPTHRPDEAVRRATTWSKTLMRRGTSQTIRPTPAWWSAWRPRSPRGRSGTATSAPSTRTNSWSAGGPAACGRRQSPRSSE</sequence>
<evidence type="ECO:0000256" key="1">
    <source>
        <dbReference type="ARBA" id="ARBA00008779"/>
    </source>
</evidence>
<dbReference type="PANTHER" id="PTHR42693:SF53">
    <property type="entry name" value="ENDO-4-O-SULFATASE"/>
    <property type="match status" value="1"/>
</dbReference>
<gene>
    <name evidence="7" type="ORF">OHU69_41450</name>
</gene>
<name>A0AAU1UG44_9ACTN</name>
<comment type="similarity">
    <text evidence="1">Belongs to the sulfatase family.</text>
</comment>
<dbReference type="InterPro" id="IPR017850">
    <property type="entry name" value="Alkaline_phosphatase_core_sf"/>
</dbReference>
<feature type="region of interest" description="Disordered" evidence="5">
    <location>
        <begin position="407"/>
        <end position="463"/>
    </location>
</feature>
<dbReference type="GO" id="GO:0004065">
    <property type="term" value="F:arylsulfatase activity"/>
    <property type="evidence" value="ECO:0007669"/>
    <property type="project" value="TreeGrafter"/>
</dbReference>
<keyword evidence="2" id="KW-0479">Metal-binding</keyword>
<protein>
    <submittedName>
        <fullName evidence="7">Sulfatase</fullName>
    </submittedName>
</protein>
<reference evidence="7" key="1">
    <citation type="submission" date="2022-10" db="EMBL/GenBank/DDBJ databases">
        <title>The complete genomes of actinobacterial strains from the NBC collection.</title>
        <authorList>
            <person name="Joergensen T.S."/>
            <person name="Alvarez Arevalo M."/>
            <person name="Sterndorff E.B."/>
            <person name="Faurdal D."/>
            <person name="Vuksanovic O."/>
            <person name="Mourched A.-S."/>
            <person name="Charusanti P."/>
            <person name="Shaw S."/>
            <person name="Blin K."/>
            <person name="Weber T."/>
        </authorList>
    </citation>
    <scope>NUCLEOTIDE SEQUENCE</scope>
    <source>
        <strain evidence="7">NBC_00119</strain>
    </source>
</reference>
<dbReference type="AlphaFoldDB" id="A0AAU1UG44"/>
<feature type="compositionally biased region" description="Polar residues" evidence="5">
    <location>
        <begin position="432"/>
        <end position="446"/>
    </location>
</feature>
<dbReference type="InterPro" id="IPR024607">
    <property type="entry name" value="Sulfatase_CS"/>
</dbReference>
<dbReference type="InterPro" id="IPR000917">
    <property type="entry name" value="Sulfatase_N"/>
</dbReference>
<evidence type="ECO:0000256" key="2">
    <source>
        <dbReference type="ARBA" id="ARBA00022723"/>
    </source>
</evidence>
<dbReference type="CDD" id="cd16027">
    <property type="entry name" value="SGSH"/>
    <property type="match status" value="1"/>
</dbReference>
<keyword evidence="4" id="KW-0106">Calcium</keyword>
<evidence type="ECO:0000256" key="3">
    <source>
        <dbReference type="ARBA" id="ARBA00022801"/>
    </source>
</evidence>
<evidence type="ECO:0000256" key="4">
    <source>
        <dbReference type="ARBA" id="ARBA00022837"/>
    </source>
</evidence>
<organism evidence="7">
    <name type="scientific">Streptomyces sp. NBC_00119</name>
    <dbReference type="NCBI Taxonomy" id="2975659"/>
    <lineage>
        <taxon>Bacteria</taxon>
        <taxon>Bacillati</taxon>
        <taxon>Actinomycetota</taxon>
        <taxon>Actinomycetes</taxon>
        <taxon>Kitasatosporales</taxon>
        <taxon>Streptomycetaceae</taxon>
        <taxon>Streptomyces</taxon>
    </lineage>
</organism>
<dbReference type="GO" id="GO:0046872">
    <property type="term" value="F:metal ion binding"/>
    <property type="evidence" value="ECO:0007669"/>
    <property type="project" value="UniProtKB-KW"/>
</dbReference>
<dbReference type="PROSITE" id="PS00523">
    <property type="entry name" value="SULFATASE_1"/>
    <property type="match status" value="1"/>
</dbReference>
<accession>A0AAU1UG44</accession>
<evidence type="ECO:0000259" key="6">
    <source>
        <dbReference type="Pfam" id="PF00884"/>
    </source>
</evidence>
<dbReference type="InterPro" id="IPR050738">
    <property type="entry name" value="Sulfatase"/>
</dbReference>
<feature type="domain" description="Sulfatase N-terminal" evidence="6">
    <location>
        <begin position="133"/>
        <end position="284"/>
    </location>
</feature>
<evidence type="ECO:0000313" key="7">
    <source>
        <dbReference type="EMBL" id="WTS16952.1"/>
    </source>
</evidence>
<proteinExistence type="inferred from homology"/>
<dbReference type="EMBL" id="CP108195">
    <property type="protein sequence ID" value="WTS16952.1"/>
    <property type="molecule type" value="Genomic_DNA"/>
</dbReference>
<dbReference type="PANTHER" id="PTHR42693">
    <property type="entry name" value="ARYLSULFATASE FAMILY MEMBER"/>
    <property type="match status" value="1"/>
</dbReference>
<feature type="domain" description="Sulfatase N-terminal" evidence="6">
    <location>
        <begin position="5"/>
        <end position="129"/>
    </location>
</feature>
<keyword evidence="3" id="KW-0378">Hydrolase</keyword>
<dbReference type="SUPFAM" id="SSF53649">
    <property type="entry name" value="Alkaline phosphatase-like"/>
    <property type="match status" value="1"/>
</dbReference>